<dbReference type="AlphaFoldDB" id="A0A1J8R191"/>
<reference evidence="1 2" key="1">
    <citation type="submission" date="2016-03" db="EMBL/GenBank/DDBJ databases">
        <title>Comparative genomics of the ectomycorrhizal sister species Rhizopogon vinicolor and Rhizopogon vesiculosus (Basidiomycota: Boletales) reveals a divergence of the mating type B locus.</title>
        <authorList>
            <person name="Mujic A.B."/>
            <person name="Kuo A."/>
            <person name="Tritt A."/>
            <person name="Lipzen A."/>
            <person name="Chen C."/>
            <person name="Johnson J."/>
            <person name="Sharma A."/>
            <person name="Barry K."/>
            <person name="Grigoriev I.V."/>
            <person name="Spatafora J.W."/>
        </authorList>
    </citation>
    <scope>NUCLEOTIDE SEQUENCE [LARGE SCALE GENOMIC DNA]</scope>
    <source>
        <strain evidence="1 2">AM-OR11-056</strain>
    </source>
</reference>
<dbReference type="Proteomes" id="UP000183567">
    <property type="component" value="Unassembled WGS sequence"/>
</dbReference>
<dbReference type="PANTHER" id="PTHR48471">
    <property type="entry name" value="DDE TNP4 DOMAIN-CONTAINING PROTEIN"/>
    <property type="match status" value="1"/>
</dbReference>
<organism evidence="1 2">
    <name type="scientific">Rhizopogon vesiculosus</name>
    <dbReference type="NCBI Taxonomy" id="180088"/>
    <lineage>
        <taxon>Eukaryota</taxon>
        <taxon>Fungi</taxon>
        <taxon>Dikarya</taxon>
        <taxon>Basidiomycota</taxon>
        <taxon>Agaricomycotina</taxon>
        <taxon>Agaricomycetes</taxon>
        <taxon>Agaricomycetidae</taxon>
        <taxon>Boletales</taxon>
        <taxon>Suillineae</taxon>
        <taxon>Rhizopogonaceae</taxon>
        <taxon>Rhizopogon</taxon>
    </lineage>
</organism>
<sequence length="99" mass="10997">MGFDVRTFGFILTSGFASQWYELPVTRPDVSSHGNPRPNRRSLDAGGALGLILHYLGSTMHETSLQQIFALIHATVSRCLKSGLSMLLRTPAIRLIRRD</sequence>
<evidence type="ECO:0000313" key="2">
    <source>
        <dbReference type="Proteomes" id="UP000183567"/>
    </source>
</evidence>
<evidence type="ECO:0000313" key="1">
    <source>
        <dbReference type="EMBL" id="OJA15498.1"/>
    </source>
</evidence>
<dbReference type="EMBL" id="LVVM01003095">
    <property type="protein sequence ID" value="OJA15498.1"/>
    <property type="molecule type" value="Genomic_DNA"/>
</dbReference>
<dbReference type="OrthoDB" id="78198at2759"/>
<proteinExistence type="predicted"/>
<name>A0A1J8R191_9AGAM</name>
<accession>A0A1J8R191</accession>
<keyword evidence="2" id="KW-1185">Reference proteome</keyword>
<gene>
    <name evidence="1" type="ORF">AZE42_13905</name>
</gene>
<comment type="caution">
    <text evidence="1">The sequence shown here is derived from an EMBL/GenBank/DDBJ whole genome shotgun (WGS) entry which is preliminary data.</text>
</comment>
<dbReference type="PANTHER" id="PTHR48471:SF1">
    <property type="entry name" value="DDE TNP4 DOMAIN-CONTAINING PROTEIN"/>
    <property type="match status" value="1"/>
</dbReference>
<protein>
    <submittedName>
        <fullName evidence="1">Uncharacterized protein</fullName>
    </submittedName>
</protein>